<keyword evidence="2" id="KW-1185">Reference proteome</keyword>
<gene>
    <name evidence="1" type="ORF">CPA56_01345</name>
</gene>
<protein>
    <recommendedName>
        <fullName evidence="3">Nucleotidyltransferase domain-containing protein</fullName>
    </recommendedName>
</protein>
<evidence type="ECO:0000313" key="1">
    <source>
        <dbReference type="EMBL" id="MBA5726642.1"/>
    </source>
</evidence>
<proteinExistence type="predicted"/>
<reference evidence="1 2" key="1">
    <citation type="submission" date="2017-10" db="EMBL/GenBank/DDBJ databases">
        <authorList>
            <person name="Jakob F."/>
        </authorList>
    </citation>
    <scope>NUCLEOTIDE SEQUENCE [LARGE SCALE GENOMIC DNA]</scope>
    <source>
        <strain evidence="1 2">TMW 2.1889</strain>
    </source>
</reference>
<evidence type="ECO:0008006" key="3">
    <source>
        <dbReference type="Google" id="ProtNLM"/>
    </source>
</evidence>
<dbReference type="InterPro" id="IPR018775">
    <property type="entry name" value="RlaP"/>
</dbReference>
<evidence type="ECO:0000313" key="2">
    <source>
        <dbReference type="Proteomes" id="UP000765338"/>
    </source>
</evidence>
<dbReference type="Proteomes" id="UP000765338">
    <property type="component" value="Unassembled WGS sequence"/>
</dbReference>
<dbReference type="PANTHER" id="PTHR34817:SF2">
    <property type="entry name" value="NUCLEOTIDYLTRANSFERASE"/>
    <property type="match status" value="1"/>
</dbReference>
<comment type="caution">
    <text evidence="1">The sequence shown here is derived from an EMBL/GenBank/DDBJ whole genome shotgun (WGS) entry which is preliminary data.</text>
</comment>
<accession>A0ABR5ZQX9</accession>
<dbReference type="Pfam" id="PF10127">
    <property type="entry name" value="RlaP"/>
    <property type="match status" value="1"/>
</dbReference>
<dbReference type="PANTHER" id="PTHR34817">
    <property type="entry name" value="NUCLEOTIDYLTRANSFERASE"/>
    <property type="match status" value="1"/>
</dbReference>
<sequence>MEKRSLSQMCADEIMPDYVPEIAPDIREEVMTILRQIERDHDVDILFAVESGSRAWGFPSPDSDYDVRFIYRHRLDWYLSLKPGRDVIELPISDDLDVNGWDLRKALNLLTKPNPTLMEWLVSPVRYLWREEADELAAFARQIEAGLSCQLHYLNLGRNSWRRAIREDGSTHYKRLFYALRPAMALRWMRLHEHDQPPMNFQALCQGCDLPASVLEPIRELLHLKSRSREQQGGPSIPAVNELIEAEFAHAEAMTLPRPGTDVHEQAEELFQEMIWKR</sequence>
<organism evidence="1 2">
    <name type="scientific">Bombella mellum</name>
    <dbReference type="NCBI Taxonomy" id="2039288"/>
    <lineage>
        <taxon>Bacteria</taxon>
        <taxon>Pseudomonadati</taxon>
        <taxon>Pseudomonadota</taxon>
        <taxon>Alphaproteobacteria</taxon>
        <taxon>Acetobacterales</taxon>
        <taxon>Acetobacteraceae</taxon>
        <taxon>Bombella</taxon>
    </lineage>
</organism>
<dbReference type="EMBL" id="PDLY01000001">
    <property type="protein sequence ID" value="MBA5726642.1"/>
    <property type="molecule type" value="Genomic_DNA"/>
</dbReference>
<name>A0ABR5ZQX9_9PROT</name>